<evidence type="ECO:0000256" key="2">
    <source>
        <dbReference type="SAM" id="MobiDB-lite"/>
    </source>
</evidence>
<feature type="compositionally biased region" description="Low complexity" evidence="2">
    <location>
        <begin position="1"/>
        <end position="16"/>
    </location>
</feature>
<accession>A0A139A3Q7</accession>
<feature type="region of interest" description="Disordered" evidence="2">
    <location>
        <begin position="86"/>
        <end position="135"/>
    </location>
</feature>
<protein>
    <recommendedName>
        <fullName evidence="4">Phosphatidic acid phosphatase type 2/haloperoxidase domain-containing protein</fullName>
    </recommendedName>
</protein>
<organism evidence="5 6">
    <name type="scientific">Gonapodya prolifera (strain JEL478)</name>
    <name type="common">Monoblepharis prolifera</name>
    <dbReference type="NCBI Taxonomy" id="1344416"/>
    <lineage>
        <taxon>Eukaryota</taxon>
        <taxon>Fungi</taxon>
        <taxon>Fungi incertae sedis</taxon>
        <taxon>Chytridiomycota</taxon>
        <taxon>Chytridiomycota incertae sedis</taxon>
        <taxon>Monoblepharidomycetes</taxon>
        <taxon>Monoblepharidales</taxon>
        <taxon>Gonapodyaceae</taxon>
        <taxon>Gonapodya</taxon>
    </lineage>
</organism>
<keyword evidence="3" id="KW-0472">Membrane</keyword>
<evidence type="ECO:0000313" key="5">
    <source>
        <dbReference type="EMBL" id="KXS11344.1"/>
    </source>
</evidence>
<dbReference type="Gene3D" id="1.20.144.10">
    <property type="entry name" value="Phosphatidic acid phosphatase type 2/haloperoxidase"/>
    <property type="match status" value="1"/>
</dbReference>
<dbReference type="Pfam" id="PF01569">
    <property type="entry name" value="PAP2"/>
    <property type="match status" value="1"/>
</dbReference>
<name>A0A139A3Q7_GONPJ</name>
<dbReference type="SMART" id="SM00014">
    <property type="entry name" value="acidPPc"/>
    <property type="match status" value="1"/>
</dbReference>
<evidence type="ECO:0000259" key="4">
    <source>
        <dbReference type="SMART" id="SM00014"/>
    </source>
</evidence>
<keyword evidence="1" id="KW-0732">Signal</keyword>
<dbReference type="STRING" id="1344416.A0A139A3Q7"/>
<evidence type="ECO:0000313" key="6">
    <source>
        <dbReference type="Proteomes" id="UP000070544"/>
    </source>
</evidence>
<dbReference type="InterPro" id="IPR013425">
    <property type="entry name" value="Autotrns_rpt"/>
</dbReference>
<dbReference type="SUPFAM" id="SSF48317">
    <property type="entry name" value="Acid phosphatase/Vanadium-dependent haloperoxidase"/>
    <property type="match status" value="1"/>
</dbReference>
<dbReference type="Pfam" id="PF12951">
    <property type="entry name" value="PATR"/>
    <property type="match status" value="1"/>
</dbReference>
<dbReference type="InterPro" id="IPR000326">
    <property type="entry name" value="PAP2/HPO"/>
</dbReference>
<feature type="transmembrane region" description="Helical" evidence="3">
    <location>
        <begin position="344"/>
        <end position="369"/>
    </location>
</feature>
<feature type="domain" description="Phosphatidic acid phosphatase type 2/haloperoxidase" evidence="4">
    <location>
        <begin position="1087"/>
        <end position="1210"/>
    </location>
</feature>
<dbReference type="Proteomes" id="UP000070544">
    <property type="component" value="Unassembled WGS sequence"/>
</dbReference>
<dbReference type="EMBL" id="KQ965803">
    <property type="protein sequence ID" value="KXS11344.1"/>
    <property type="molecule type" value="Genomic_DNA"/>
</dbReference>
<feature type="transmembrane region" description="Helical" evidence="3">
    <location>
        <begin position="299"/>
        <end position="324"/>
    </location>
</feature>
<gene>
    <name evidence="5" type="ORF">M427DRAFT_47210</name>
</gene>
<keyword evidence="6" id="KW-1185">Reference proteome</keyword>
<feature type="transmembrane region" description="Helical" evidence="3">
    <location>
        <begin position="405"/>
        <end position="427"/>
    </location>
</feature>
<sequence>MQSYSGISYLNSNSSSPPTPEDRRVSISSPLTAATNWSHQVLLHWGQPTEAPVISPQHSVSSSTSKKQPRCTDLIRPATPHACATRAAAQPLPRTSARVGVATRTNCSDPMRRRTPCPARVRGSGASLSTDHPHQFPRAVGSALRRPHKNILGHFSVILLNSPAPPRHHPASAPPMDLLRRAYDNPKADSRFPRELYALPFCLSMLGDLSALALYSLGYAFRVPALQHSIHKLMQTLFILNLIGLCGFFSSWFPDPESSGCRTAIFFAFGGFVGDYLSTLLICWLLYRSLVLNSPPLGSTGETIAVCVPFVGFLVFGLVTVGGVGTDPRYGGCWLLEQLGFRALLLGAVIGVVVFANFFFVGSIVHKLYRAPRNMDGMRIAGAAGGIMAANRGGRADTESLSVRLIMYPAIIMVTGGISLGSVTVISYSTVALFIGSELVWLGCVGNGMAWNMALTLRHSVSLASIRRIFASHLWRNGQPLMLPLPLTLRLPSPTHATYSLRPPLRRRAELARLLLLRPLIQEDRQEHRGDGECAGVRTGGQVYGHRCRGRWQDAWKGGAEVGAVVEAGVEEDCRDEELGGGGGCGGVWWGREGGEVRGGGEAMSWLMIRSRAEQTAEQVLVLGVGRALEIAWCFAALKASTMYYYLPTGVLLYCPSGSDLGSSEATRPQKARSLARHVPSSPHADRSAISRADADAQRLRTTHTALRATRVVRTRPTSAITRALVYCEDIVGFALVALAGSAAAAPIATTTATPKTSADKKRWCNTVQQTYGIVYPPPDKWTWGKLNDTAIRKSWADYECDDLLDDDHIVCPNLAIAYGVKVANGKTVDLGTLASYPLALKYWNTGAECVDFLPKNFPVVTTTAGAKVTTTAGVKAATTTKAGVTTTKAATSTTTKATTTTAAVTLPSKPTGVGSPDTAPVDTTLVAYVDTYTTNRRDDACFVNVSTNAGVRVLRRFLDIWEPSSLIVDAGLNLTGHDGCPTVVQSNWSGIPGSPTDGKVKNTVVHEANIRIAAEHTTSRTPAQSLLAYLDDRRNKGYSITDGMGPLTDIYRQLAQITTTITSIGPNATKQQYVDGGNDPGVGSSAGNTAFGLAVDFINGVGGSASTEPAKRFFKYARPYRWSTSVVVLPELVPAESATPATDGGQPSGHSAEAVRKAIAMAYFVPERFQEMVSRALELSESRIFAGMHSPLDTIGGRIQSTAAAAANIAVGPNAGKGPAALAQARAALMNAVGVSDWDAFYAAAHTANVSQDRFADWATNKANYDRRATYDLPRVGPTNVPALVPKSAEVLLETRFPYLTAAQRRVVLKTTAFPSGFPLMDDDEGWGRLNLFAAADGYGSFAGDVAVTMDAAAGAFSAKDTWRNDISGPGKLTKDGSGQLTLAGDNKYSGGTVLSAGTLVGASESAFGTGLVYVEGGVLAVTKAVRVSAYAQAANGTLKVVLGDNTSKPKIHVIGKGDATIAGGALQVEFATAPAPGTYTVVMVEDGKISGTFASVSIAGLTKPTVLYRESSIALQF</sequence>
<keyword evidence="3" id="KW-1133">Transmembrane helix</keyword>
<keyword evidence="3" id="KW-0812">Transmembrane</keyword>
<feature type="transmembrane region" description="Helical" evidence="3">
    <location>
        <begin position="233"/>
        <end position="253"/>
    </location>
</feature>
<dbReference type="InterPro" id="IPR036938">
    <property type="entry name" value="PAP2/HPO_sf"/>
</dbReference>
<feature type="transmembrane region" description="Helical" evidence="3">
    <location>
        <begin position="196"/>
        <end position="221"/>
    </location>
</feature>
<dbReference type="NCBIfam" id="TIGR02601">
    <property type="entry name" value="autotrns_rpt"/>
    <property type="match status" value="1"/>
</dbReference>
<feature type="transmembrane region" description="Helical" evidence="3">
    <location>
        <begin position="439"/>
        <end position="457"/>
    </location>
</feature>
<dbReference type="OrthoDB" id="2153646at2759"/>
<evidence type="ECO:0000256" key="1">
    <source>
        <dbReference type="ARBA" id="ARBA00022729"/>
    </source>
</evidence>
<reference evidence="5 6" key="1">
    <citation type="journal article" date="2015" name="Genome Biol. Evol.">
        <title>Phylogenomic analyses indicate that early fungi evolved digesting cell walls of algal ancestors of land plants.</title>
        <authorList>
            <person name="Chang Y."/>
            <person name="Wang S."/>
            <person name="Sekimoto S."/>
            <person name="Aerts A.L."/>
            <person name="Choi C."/>
            <person name="Clum A."/>
            <person name="LaButti K.M."/>
            <person name="Lindquist E.A."/>
            <person name="Yee Ngan C."/>
            <person name="Ohm R.A."/>
            <person name="Salamov A.A."/>
            <person name="Grigoriev I.V."/>
            <person name="Spatafora J.W."/>
            <person name="Berbee M.L."/>
        </authorList>
    </citation>
    <scope>NUCLEOTIDE SEQUENCE [LARGE SCALE GENOMIC DNA]</scope>
    <source>
        <strain evidence="5 6">JEL478</strain>
    </source>
</reference>
<feature type="transmembrane region" description="Helical" evidence="3">
    <location>
        <begin position="265"/>
        <end position="287"/>
    </location>
</feature>
<feature type="region of interest" description="Disordered" evidence="2">
    <location>
        <begin position="1"/>
        <end position="26"/>
    </location>
</feature>
<dbReference type="Gene3D" id="1.20.1070.10">
    <property type="entry name" value="Rhodopsin 7-helix transmembrane proteins"/>
    <property type="match status" value="1"/>
</dbReference>
<proteinExistence type="predicted"/>
<evidence type="ECO:0000256" key="3">
    <source>
        <dbReference type="SAM" id="Phobius"/>
    </source>
</evidence>